<feature type="compositionally biased region" description="Basic and acidic residues" evidence="1">
    <location>
        <begin position="278"/>
        <end position="287"/>
    </location>
</feature>
<dbReference type="AlphaFoldDB" id="A0A916W7E6"/>
<feature type="region of interest" description="Disordered" evidence="1">
    <location>
        <begin position="167"/>
        <end position="325"/>
    </location>
</feature>
<gene>
    <name evidence="3" type="ORF">GCM10011507_25790</name>
</gene>
<keyword evidence="2" id="KW-0732">Signal</keyword>
<feature type="compositionally biased region" description="Low complexity" evidence="1">
    <location>
        <begin position="227"/>
        <end position="268"/>
    </location>
</feature>
<evidence type="ECO:0000313" key="3">
    <source>
        <dbReference type="EMBL" id="GGA73007.1"/>
    </source>
</evidence>
<proteinExistence type="predicted"/>
<dbReference type="EMBL" id="BMJB01000001">
    <property type="protein sequence ID" value="GGA73007.1"/>
    <property type="molecule type" value="Genomic_DNA"/>
</dbReference>
<evidence type="ECO:0000313" key="4">
    <source>
        <dbReference type="Proteomes" id="UP000648801"/>
    </source>
</evidence>
<feature type="compositionally biased region" description="Gly residues" evidence="1">
    <location>
        <begin position="217"/>
        <end position="226"/>
    </location>
</feature>
<comment type="caution">
    <text evidence="3">The sequence shown here is derived from an EMBL/GenBank/DDBJ whole genome shotgun (WGS) entry which is preliminary data.</text>
</comment>
<dbReference type="RefSeq" id="WP_229668942.1">
    <property type="nucleotide sequence ID" value="NZ_BMJB01000001.1"/>
</dbReference>
<sequence>MTAMRERIAGAIVGVLLASGPAVAQMHKVEKPQQVVRAVGVYEWTGDMAKPTASRLVPIALFIDGEFQDAGVYMAQPVPFALDTGNIYELKDAGADKGTVTLEYARHLQTANGDYEDGWMGYGSFKAPAPPKALFAKRLGPARTAGIMSSVKDTADPSIPVLIRRAGSESTDPAPAASASANTASAASTAAAAPVPAGENNPADDPDRPVLKRPANEGGGNSGSGSSGSSTTTSSTSSSGSTSTSPTTASASPASPPETSTAGSSPESDPNRPTLKRRTPEEARRAAMEAQSDAPGMDASLNSDPNRPRLRPGKPAGTTTGQDLPKLVGMPKEMHQMVAVSDAVNRDTHVFTRKWEDAAERTAILTKIETIAHAKLTAYEKANEPAAIKDTTKKLPASSRTRRRVANAVAAPPEALMDEELNGYELSYGADPTYVYTARTDGTGASLHYVTVVAQTDEMGELKPVMTNVTDAMHLDRTPEMQFVDVVDADASNRASLLFELKEQNSRQFALYRVIAGQSQQVFLSGTTQ</sequence>
<name>A0A916W7E6_9BACT</name>
<evidence type="ECO:0000256" key="1">
    <source>
        <dbReference type="SAM" id="MobiDB-lite"/>
    </source>
</evidence>
<dbReference type="Proteomes" id="UP000648801">
    <property type="component" value="Unassembled WGS sequence"/>
</dbReference>
<evidence type="ECO:0000256" key="2">
    <source>
        <dbReference type="SAM" id="SignalP"/>
    </source>
</evidence>
<feature type="signal peptide" evidence="2">
    <location>
        <begin position="1"/>
        <end position="24"/>
    </location>
</feature>
<keyword evidence="4" id="KW-1185">Reference proteome</keyword>
<reference evidence="3" key="1">
    <citation type="journal article" date="2014" name="Int. J. Syst. Evol. Microbiol.">
        <title>Complete genome sequence of Corynebacterium casei LMG S-19264T (=DSM 44701T), isolated from a smear-ripened cheese.</title>
        <authorList>
            <consortium name="US DOE Joint Genome Institute (JGI-PGF)"/>
            <person name="Walter F."/>
            <person name="Albersmeier A."/>
            <person name="Kalinowski J."/>
            <person name="Ruckert C."/>
        </authorList>
    </citation>
    <scope>NUCLEOTIDE SEQUENCE</scope>
    <source>
        <strain evidence="3">CGMCC 1.15447</strain>
    </source>
</reference>
<accession>A0A916W7E6</accession>
<organism evidence="3 4">
    <name type="scientific">Edaphobacter acidisoli</name>
    <dbReference type="NCBI Taxonomy" id="2040573"/>
    <lineage>
        <taxon>Bacteria</taxon>
        <taxon>Pseudomonadati</taxon>
        <taxon>Acidobacteriota</taxon>
        <taxon>Terriglobia</taxon>
        <taxon>Terriglobales</taxon>
        <taxon>Acidobacteriaceae</taxon>
        <taxon>Edaphobacter</taxon>
    </lineage>
</organism>
<protein>
    <submittedName>
        <fullName evidence="3">Uncharacterized protein</fullName>
    </submittedName>
</protein>
<feature type="compositionally biased region" description="Low complexity" evidence="1">
    <location>
        <begin position="170"/>
        <end position="203"/>
    </location>
</feature>
<feature type="chain" id="PRO_5038035160" evidence="2">
    <location>
        <begin position="25"/>
        <end position="529"/>
    </location>
</feature>
<reference evidence="3" key="2">
    <citation type="submission" date="2020-09" db="EMBL/GenBank/DDBJ databases">
        <authorList>
            <person name="Sun Q."/>
            <person name="Zhou Y."/>
        </authorList>
    </citation>
    <scope>NUCLEOTIDE SEQUENCE</scope>
    <source>
        <strain evidence="3">CGMCC 1.15447</strain>
    </source>
</reference>